<reference evidence="1" key="1">
    <citation type="submission" date="2022-10" db="EMBL/GenBank/DDBJ databases">
        <title>Complete Genome of Trichothecium roseum strain YXFP-22015, a Plant Pathogen Isolated from Citrus.</title>
        <authorList>
            <person name="Wang Y."/>
            <person name="Zhu L."/>
        </authorList>
    </citation>
    <scope>NUCLEOTIDE SEQUENCE</scope>
    <source>
        <strain evidence="1">YXFP-22015</strain>
    </source>
</reference>
<keyword evidence="2" id="KW-1185">Reference proteome</keyword>
<protein>
    <submittedName>
        <fullName evidence="1">Uncharacterized protein</fullName>
    </submittedName>
</protein>
<organism evidence="1 2">
    <name type="scientific">Trichothecium roseum</name>
    <dbReference type="NCBI Taxonomy" id="47278"/>
    <lineage>
        <taxon>Eukaryota</taxon>
        <taxon>Fungi</taxon>
        <taxon>Dikarya</taxon>
        <taxon>Ascomycota</taxon>
        <taxon>Pezizomycotina</taxon>
        <taxon>Sordariomycetes</taxon>
        <taxon>Hypocreomycetidae</taxon>
        <taxon>Hypocreales</taxon>
        <taxon>Hypocreales incertae sedis</taxon>
        <taxon>Trichothecium</taxon>
    </lineage>
</organism>
<evidence type="ECO:0000313" key="1">
    <source>
        <dbReference type="EMBL" id="KAI9902825.1"/>
    </source>
</evidence>
<sequence length="457" mass="50817">MRLLLSAVTLLFAAFASAISTTGNRLLVVLDDVADKEGYGKFLADLKSRNFQIEYETPRSEALSLFDLGERKYDHLIFLPTKVKGLGPSLTPNALVDFVNADGNILVALSSTQATSTSLTSFLAELDIVLPDERTGTVIDHFNYDTVSAGEKHDVLVLDTHKAIRDDVTPLFSISDDAVVALPRAAGHVLGPGPLLTPILRAPDTAYSYDPKEQGSTIDPEELFAAGRQLSLLTGFQARNSARVAVLGSAEMLTDAWFDSKVQRVGTKGKVATQNREFAKRLSGWTFQEVGVLRVNGIEHKLKGENETNPGIYRVKNEVDYTISLSEHNWDTWTPFTPPQNDIVQLEFSMLSPFHRLNLAPQTTTESATVYGTSFILPDQHGIFNFRVNYKRPLLTYIDEKRTVSVRHLAHDEFVRSYAITGAWPWVTGIGAVVSGWLFFVLVWLFSRPIDENKKRR</sequence>
<dbReference type="EMBL" id="CM047941">
    <property type="protein sequence ID" value="KAI9902825.1"/>
    <property type="molecule type" value="Genomic_DNA"/>
</dbReference>
<proteinExistence type="predicted"/>
<name>A0ACC0VAT6_9HYPO</name>
<accession>A0ACC0VAT6</accession>
<dbReference type="Proteomes" id="UP001163324">
    <property type="component" value="Chromosome 2"/>
</dbReference>
<gene>
    <name evidence="1" type="ORF">N3K66_002177</name>
</gene>
<evidence type="ECO:0000313" key="2">
    <source>
        <dbReference type="Proteomes" id="UP001163324"/>
    </source>
</evidence>
<comment type="caution">
    <text evidence="1">The sequence shown here is derived from an EMBL/GenBank/DDBJ whole genome shotgun (WGS) entry which is preliminary data.</text>
</comment>